<organism evidence="2 3">
    <name type="scientific">Acetobacterium tundrae</name>
    <dbReference type="NCBI Taxonomy" id="132932"/>
    <lineage>
        <taxon>Bacteria</taxon>
        <taxon>Bacillati</taxon>
        <taxon>Bacillota</taxon>
        <taxon>Clostridia</taxon>
        <taxon>Eubacteriales</taxon>
        <taxon>Eubacteriaceae</taxon>
        <taxon>Acetobacterium</taxon>
    </lineage>
</organism>
<dbReference type="Pfam" id="PF03551">
    <property type="entry name" value="PadR"/>
    <property type="match status" value="1"/>
</dbReference>
<dbReference type="PANTHER" id="PTHR33169:SF14">
    <property type="entry name" value="TRANSCRIPTIONAL REGULATOR RV3488"/>
    <property type="match status" value="1"/>
</dbReference>
<gene>
    <name evidence="2" type="ORF">GH807_06015</name>
</gene>
<dbReference type="InterPro" id="IPR005149">
    <property type="entry name" value="Tscrpt_reg_PadR_N"/>
</dbReference>
<evidence type="ECO:0000313" key="2">
    <source>
        <dbReference type="EMBL" id="MBC3796608.1"/>
    </source>
</evidence>
<sequence>MDVQLKKGLLETCVLTVLNRGDSYGYQIIKDASPYLEISESTLYPILKRLESSDCLNVYSVEHNGRLRKYYKITDAGREKIETFLESWKEVMTVYNFITEEMRSSDNE</sequence>
<keyword evidence="3" id="KW-1185">Reference proteome</keyword>
<reference evidence="2 3" key="1">
    <citation type="journal article" date="2020" name="mSystems">
        <title>Defining Genomic and Predicted Metabolic Features of the Acetobacterium Genus.</title>
        <authorList>
            <person name="Ross D.E."/>
            <person name="Marshall C.W."/>
            <person name="Gulliver D."/>
            <person name="May H.D."/>
            <person name="Norman R.S."/>
        </authorList>
    </citation>
    <scope>NUCLEOTIDE SEQUENCE [LARGE SCALE GENOMIC DNA]</scope>
    <source>
        <strain evidence="2 3">DSM 9173</strain>
    </source>
</reference>
<protein>
    <submittedName>
        <fullName evidence="2">PadR family transcriptional regulator</fullName>
    </submittedName>
</protein>
<dbReference type="InterPro" id="IPR036390">
    <property type="entry name" value="WH_DNA-bd_sf"/>
</dbReference>
<dbReference type="PANTHER" id="PTHR33169">
    <property type="entry name" value="PADR-FAMILY TRANSCRIPTIONAL REGULATOR"/>
    <property type="match status" value="1"/>
</dbReference>
<dbReference type="RefSeq" id="WP_148602374.1">
    <property type="nucleotide sequence ID" value="NZ_RXYB01000002.1"/>
</dbReference>
<dbReference type="InterPro" id="IPR036388">
    <property type="entry name" value="WH-like_DNA-bd_sf"/>
</dbReference>
<feature type="domain" description="Transcription regulator PadR N-terminal" evidence="1">
    <location>
        <begin position="14"/>
        <end position="82"/>
    </location>
</feature>
<name>A0ABR6WJC5_9FIRM</name>
<dbReference type="EMBL" id="WJBB01000005">
    <property type="protein sequence ID" value="MBC3796608.1"/>
    <property type="molecule type" value="Genomic_DNA"/>
</dbReference>
<comment type="caution">
    <text evidence="2">The sequence shown here is derived from an EMBL/GenBank/DDBJ whole genome shotgun (WGS) entry which is preliminary data.</text>
</comment>
<evidence type="ECO:0000313" key="3">
    <source>
        <dbReference type="Proteomes" id="UP000653358"/>
    </source>
</evidence>
<evidence type="ECO:0000259" key="1">
    <source>
        <dbReference type="Pfam" id="PF03551"/>
    </source>
</evidence>
<dbReference type="SUPFAM" id="SSF46785">
    <property type="entry name" value="Winged helix' DNA-binding domain"/>
    <property type="match status" value="1"/>
</dbReference>
<dbReference type="Proteomes" id="UP000653358">
    <property type="component" value="Unassembled WGS sequence"/>
</dbReference>
<accession>A0ABR6WJC5</accession>
<proteinExistence type="predicted"/>
<dbReference type="InterPro" id="IPR052509">
    <property type="entry name" value="Metal_resp_DNA-bind_regulator"/>
</dbReference>
<dbReference type="Gene3D" id="1.10.10.10">
    <property type="entry name" value="Winged helix-like DNA-binding domain superfamily/Winged helix DNA-binding domain"/>
    <property type="match status" value="1"/>
</dbReference>